<organism evidence="2 3">
    <name type="scientific">Perca fluviatilis</name>
    <name type="common">European perch</name>
    <dbReference type="NCBI Taxonomy" id="8168"/>
    <lineage>
        <taxon>Eukaryota</taxon>
        <taxon>Metazoa</taxon>
        <taxon>Chordata</taxon>
        <taxon>Craniata</taxon>
        <taxon>Vertebrata</taxon>
        <taxon>Euteleostomi</taxon>
        <taxon>Actinopterygii</taxon>
        <taxon>Neopterygii</taxon>
        <taxon>Teleostei</taxon>
        <taxon>Neoteleostei</taxon>
        <taxon>Acanthomorphata</taxon>
        <taxon>Eupercaria</taxon>
        <taxon>Perciformes</taxon>
        <taxon>Percoidei</taxon>
        <taxon>Percidae</taxon>
        <taxon>Percinae</taxon>
        <taxon>Perca</taxon>
    </lineage>
</organism>
<feature type="region of interest" description="Disordered" evidence="1">
    <location>
        <begin position="1"/>
        <end position="25"/>
    </location>
</feature>
<evidence type="ECO:0000256" key="1">
    <source>
        <dbReference type="SAM" id="MobiDB-lite"/>
    </source>
</evidence>
<dbReference type="EMBL" id="VHII01000005">
    <property type="protein sequence ID" value="KAF1390769.1"/>
    <property type="molecule type" value="Genomic_DNA"/>
</dbReference>
<accession>A0A6A5FFU4</accession>
<gene>
    <name evidence="2" type="ORF">PFLUV_G00061490</name>
</gene>
<name>A0A6A5FFU4_PERFL</name>
<evidence type="ECO:0000313" key="3">
    <source>
        <dbReference type="Proteomes" id="UP000465112"/>
    </source>
</evidence>
<proteinExistence type="predicted"/>
<keyword evidence="3" id="KW-1185">Reference proteome</keyword>
<dbReference type="Proteomes" id="UP000465112">
    <property type="component" value="Chromosome 5"/>
</dbReference>
<feature type="compositionally biased region" description="Basic and acidic residues" evidence="1">
    <location>
        <begin position="1"/>
        <end position="22"/>
    </location>
</feature>
<dbReference type="AlphaFoldDB" id="A0A6A5FFU4"/>
<protein>
    <submittedName>
        <fullName evidence="2">Uncharacterized protein</fullName>
    </submittedName>
</protein>
<evidence type="ECO:0000313" key="2">
    <source>
        <dbReference type="EMBL" id="KAF1390769.1"/>
    </source>
</evidence>
<reference evidence="2 3" key="1">
    <citation type="submission" date="2019-06" db="EMBL/GenBank/DDBJ databases">
        <title>A chromosome-scale genome assembly of the European perch, Perca fluviatilis.</title>
        <authorList>
            <person name="Roques C."/>
            <person name="Zahm M."/>
            <person name="Cabau C."/>
            <person name="Klopp C."/>
            <person name="Bouchez O."/>
            <person name="Donnadieu C."/>
            <person name="Kuhl H."/>
            <person name="Gislard M."/>
            <person name="Guendouz S."/>
            <person name="Journot L."/>
            <person name="Haffray P."/>
            <person name="Bestin A."/>
            <person name="Morvezen R."/>
            <person name="Feron R."/>
            <person name="Wen M."/>
            <person name="Jouanno E."/>
            <person name="Herpin A."/>
            <person name="Schartl M."/>
            <person name="Postlethwait J."/>
            <person name="Schaerlinger B."/>
            <person name="Chardard D."/>
            <person name="Lecocq T."/>
            <person name="Poncet C."/>
            <person name="Jaffrelo L."/>
            <person name="Lampietro C."/>
            <person name="Guiguen Y."/>
        </authorList>
    </citation>
    <scope>NUCLEOTIDE SEQUENCE [LARGE SCALE GENOMIC DNA]</scope>
    <source>
        <tissue evidence="2">Blood</tissue>
    </source>
</reference>
<comment type="caution">
    <text evidence="2">The sequence shown here is derived from an EMBL/GenBank/DDBJ whole genome shotgun (WGS) entry which is preliminary data.</text>
</comment>
<sequence length="74" mass="8396">MEREREGWRESGQREGPGRTREGQSLFGVIITDRSRTTAIFSSLIHEAWWEMPANDIQLSKGYISPSALQFAAV</sequence>